<dbReference type="InterPro" id="IPR000387">
    <property type="entry name" value="Tyr_Pase_dom"/>
</dbReference>
<dbReference type="PANTHER" id="PTHR31126">
    <property type="entry name" value="TYROSINE-PROTEIN PHOSPHATASE"/>
    <property type="match status" value="1"/>
</dbReference>
<dbReference type="Proteomes" id="UP000253307">
    <property type="component" value="Unassembled WGS sequence"/>
</dbReference>
<name>A0A368BZ47_9GAMM</name>
<evidence type="ECO:0000313" key="4">
    <source>
        <dbReference type="Proteomes" id="UP000253307"/>
    </source>
</evidence>
<accession>A0A368BZ47</accession>
<dbReference type="Gene3D" id="3.90.190.10">
    <property type="entry name" value="Protein tyrosine phosphatase superfamily"/>
    <property type="match status" value="1"/>
</dbReference>
<evidence type="ECO:0000313" key="3">
    <source>
        <dbReference type="EMBL" id="RCL42154.1"/>
    </source>
</evidence>
<reference evidence="3 4" key="1">
    <citation type="journal article" date="2018" name="Microbiome">
        <title>Fine metagenomic profile of the Mediterranean stratified and mixed water columns revealed by assembly and recruitment.</title>
        <authorList>
            <person name="Haro-Moreno J.M."/>
            <person name="Lopez-Perez M."/>
            <person name="De La Torre J.R."/>
            <person name="Picazo A."/>
            <person name="Camacho A."/>
            <person name="Rodriguez-Valera F."/>
        </authorList>
    </citation>
    <scope>NUCLEOTIDE SEQUENCE [LARGE SCALE GENOMIC DNA]</scope>
    <source>
        <strain evidence="3">MED-G82</strain>
    </source>
</reference>
<dbReference type="GO" id="GO:0004721">
    <property type="term" value="F:phosphoprotein phosphatase activity"/>
    <property type="evidence" value="ECO:0007669"/>
    <property type="project" value="InterPro"/>
</dbReference>
<evidence type="ECO:0000256" key="1">
    <source>
        <dbReference type="ARBA" id="ARBA00009580"/>
    </source>
</evidence>
<proteinExistence type="inferred from homology"/>
<organism evidence="3 4">
    <name type="scientific">SAR86 cluster bacterium</name>
    <dbReference type="NCBI Taxonomy" id="2030880"/>
    <lineage>
        <taxon>Bacteria</taxon>
        <taxon>Pseudomonadati</taxon>
        <taxon>Pseudomonadota</taxon>
        <taxon>Gammaproteobacteria</taxon>
        <taxon>SAR86 cluster</taxon>
    </lineage>
</organism>
<dbReference type="EMBL" id="QOPE01000006">
    <property type="protein sequence ID" value="RCL42154.1"/>
    <property type="molecule type" value="Genomic_DNA"/>
</dbReference>
<sequence>MKSHKLTLFGFLFLCISCTNESDKKMKEIHKDNPDFQTEEYRKIFLDGTHNTRELGGYKTTDGKKVKWGVLYRSDKLSDLSTDDQEYLSSLGIKNVIDFRSSNEKYEDPDLIPDGMQYIQLPIEADGAIRPKVEAMMRGQDQGDLGELLVEANAEFVSKYKGVYKDFLETLANEQKPSLFHCTAGKDRAGFAAAITLLAVGVPMETVISDYMKTNEYTKEFVDDYLKKIKIYSLNQADVDQLRPIMGVEERFIVAAMDRIIEDYGSIENFIAEGLEIDDETLGKLKNFLLEES</sequence>
<dbReference type="AlphaFoldDB" id="A0A368BZ47"/>
<dbReference type="InterPro" id="IPR029021">
    <property type="entry name" value="Prot-tyrosine_phosphatase-like"/>
</dbReference>
<comment type="caution">
    <text evidence="3">The sequence shown here is derived from an EMBL/GenBank/DDBJ whole genome shotgun (WGS) entry which is preliminary data.</text>
</comment>
<feature type="domain" description="Tyrosine specific protein phosphatases" evidence="2">
    <location>
        <begin position="154"/>
        <end position="226"/>
    </location>
</feature>
<dbReference type="PROSITE" id="PS50056">
    <property type="entry name" value="TYR_PHOSPHATASE_2"/>
    <property type="match status" value="1"/>
</dbReference>
<dbReference type="InterPro" id="IPR026893">
    <property type="entry name" value="Tyr/Ser_Pase_IphP-type"/>
</dbReference>
<comment type="similarity">
    <text evidence="1">Belongs to the protein-tyrosine phosphatase family.</text>
</comment>
<protein>
    <submittedName>
        <fullName evidence="3">Protein-tyrosine-phosphatase</fullName>
    </submittedName>
</protein>
<dbReference type="PANTHER" id="PTHR31126:SF1">
    <property type="entry name" value="TYROSINE SPECIFIC PROTEIN PHOSPHATASES DOMAIN-CONTAINING PROTEIN"/>
    <property type="match status" value="1"/>
</dbReference>
<dbReference type="SUPFAM" id="SSF52799">
    <property type="entry name" value="(Phosphotyrosine protein) phosphatases II"/>
    <property type="match status" value="1"/>
</dbReference>
<dbReference type="Pfam" id="PF13350">
    <property type="entry name" value="Y_phosphatase3"/>
    <property type="match status" value="1"/>
</dbReference>
<gene>
    <name evidence="3" type="ORF">DBW96_01365</name>
</gene>
<evidence type="ECO:0000259" key="2">
    <source>
        <dbReference type="PROSITE" id="PS50056"/>
    </source>
</evidence>